<dbReference type="InterPro" id="IPR050815">
    <property type="entry name" value="TF_fung"/>
</dbReference>
<dbReference type="GO" id="GO:0006351">
    <property type="term" value="P:DNA-templated transcription"/>
    <property type="evidence" value="ECO:0007669"/>
    <property type="project" value="InterPro"/>
</dbReference>
<feature type="region of interest" description="Disordered" evidence="6">
    <location>
        <begin position="66"/>
        <end position="104"/>
    </location>
</feature>
<feature type="domain" description="Xylanolytic transcriptional activator regulatory" evidence="7">
    <location>
        <begin position="278"/>
        <end position="359"/>
    </location>
</feature>
<evidence type="ECO:0000256" key="4">
    <source>
        <dbReference type="ARBA" id="ARBA00023163"/>
    </source>
</evidence>
<name>A0A1L7X554_9HELO</name>
<evidence type="ECO:0000256" key="2">
    <source>
        <dbReference type="ARBA" id="ARBA00022723"/>
    </source>
</evidence>
<dbReference type="AlphaFoldDB" id="A0A1L7X554"/>
<proteinExistence type="predicted"/>
<sequence length="677" mass="75741">MDAASSRAVTNTERVCDACLMFVDPTPKTTAASIPLSAINTDGETNIKPTCSRCAENDRICTYFTKKRKPGPMKGSSVARRRTSPSTGSSIEQAPLLNGGPTSFHGERISASELRYSGPDSTLSVSNGPVPVDSQSPSASSWEGYRMIDVESKTSVDSLGVAQWGLSPEAELDLLQEYFESIQPLYPLFRKQNLLNQYNTGQIPQALLAAIFAVTAVLSENEEIAMRGPSTLGEHYATLTRQACAPLCMSDIPATISDLRALFLLALYEFRTSPNRRAWATAGHLVRLAYHYGLHQVDNTANCSFYEPCITTSEDLESWRYLWWSIYILDTYCNSTASTPSNIDLDSLCTALPTCSVDDWTNGGTIPANDRIYIRGDVEDLSNILKATAFAWQKNDENLPEIDANFVIRIVITSQMREVCHLRRAHNQNPAGNFQRKHQVISNQLAATRLALPARYQDPQRKLYLGEQKEDHALRLVNLLEMHISQLQVLVPESVVKDNQNEILLANWDSCMGFVDEVMQIIRYWNPSTQKLTDPSICYIIFIAMVLIHMESKLESRRNGTAREEAVTRSSWQLLHLFLQQLSNQWLLPKALIRDAQPAAAAEKFRNAASGPITMSDAYHISKSLQRPLSFRPRFEGKAPDSNVDYSLNFQFPITPIDSNNLYDWLSTFNQGDINSV</sequence>
<evidence type="ECO:0000313" key="8">
    <source>
        <dbReference type="EMBL" id="CZR60145.1"/>
    </source>
</evidence>
<dbReference type="OrthoDB" id="3362851at2759"/>
<evidence type="ECO:0000259" key="7">
    <source>
        <dbReference type="SMART" id="SM00906"/>
    </source>
</evidence>
<dbReference type="GO" id="GO:0005634">
    <property type="term" value="C:nucleus"/>
    <property type="evidence" value="ECO:0007669"/>
    <property type="project" value="UniProtKB-SubCell"/>
</dbReference>
<evidence type="ECO:0000256" key="6">
    <source>
        <dbReference type="SAM" id="MobiDB-lite"/>
    </source>
</evidence>
<dbReference type="GO" id="GO:0008270">
    <property type="term" value="F:zinc ion binding"/>
    <property type="evidence" value="ECO:0007669"/>
    <property type="project" value="InterPro"/>
</dbReference>
<keyword evidence="2" id="KW-0479">Metal-binding</keyword>
<dbReference type="PANTHER" id="PTHR47338">
    <property type="entry name" value="ZN(II)2CYS6 TRANSCRIPTION FACTOR (EUROFUNG)-RELATED"/>
    <property type="match status" value="1"/>
</dbReference>
<gene>
    <name evidence="8" type="ORF">PAC_10041</name>
</gene>
<dbReference type="Proteomes" id="UP000184330">
    <property type="component" value="Unassembled WGS sequence"/>
</dbReference>
<dbReference type="PANTHER" id="PTHR47338:SF5">
    <property type="entry name" value="ZN(II)2CYS6 TRANSCRIPTION FACTOR (EUROFUNG)"/>
    <property type="match status" value="1"/>
</dbReference>
<evidence type="ECO:0000313" key="9">
    <source>
        <dbReference type="Proteomes" id="UP000184330"/>
    </source>
</evidence>
<dbReference type="SMART" id="SM00906">
    <property type="entry name" value="Fungal_trans"/>
    <property type="match status" value="1"/>
</dbReference>
<organism evidence="8 9">
    <name type="scientific">Phialocephala subalpina</name>
    <dbReference type="NCBI Taxonomy" id="576137"/>
    <lineage>
        <taxon>Eukaryota</taxon>
        <taxon>Fungi</taxon>
        <taxon>Dikarya</taxon>
        <taxon>Ascomycota</taxon>
        <taxon>Pezizomycotina</taxon>
        <taxon>Leotiomycetes</taxon>
        <taxon>Helotiales</taxon>
        <taxon>Mollisiaceae</taxon>
        <taxon>Phialocephala</taxon>
        <taxon>Phialocephala fortinii species complex</taxon>
    </lineage>
</organism>
<reference evidence="8 9" key="1">
    <citation type="submission" date="2016-03" db="EMBL/GenBank/DDBJ databases">
        <authorList>
            <person name="Ploux O."/>
        </authorList>
    </citation>
    <scope>NUCLEOTIDE SEQUENCE [LARGE SCALE GENOMIC DNA]</scope>
    <source>
        <strain evidence="8 9">UAMH 11012</strain>
    </source>
</reference>
<dbReference type="EMBL" id="FJOG01000015">
    <property type="protein sequence ID" value="CZR60145.1"/>
    <property type="molecule type" value="Genomic_DNA"/>
</dbReference>
<keyword evidence="5" id="KW-0539">Nucleus</keyword>
<dbReference type="CDD" id="cd12148">
    <property type="entry name" value="fungal_TF_MHR"/>
    <property type="match status" value="1"/>
</dbReference>
<dbReference type="InterPro" id="IPR007219">
    <property type="entry name" value="XnlR_reg_dom"/>
</dbReference>
<dbReference type="GO" id="GO:0003677">
    <property type="term" value="F:DNA binding"/>
    <property type="evidence" value="ECO:0007669"/>
    <property type="project" value="InterPro"/>
</dbReference>
<keyword evidence="4" id="KW-0804">Transcription</keyword>
<dbReference type="Pfam" id="PF04082">
    <property type="entry name" value="Fungal_trans"/>
    <property type="match status" value="1"/>
</dbReference>
<comment type="subcellular location">
    <subcellularLocation>
        <location evidence="1">Nucleus</location>
    </subcellularLocation>
</comment>
<protein>
    <recommendedName>
        <fullName evidence="7">Xylanolytic transcriptional activator regulatory domain-containing protein</fullName>
    </recommendedName>
</protein>
<dbReference type="GO" id="GO:0000981">
    <property type="term" value="F:DNA-binding transcription factor activity, RNA polymerase II-specific"/>
    <property type="evidence" value="ECO:0007669"/>
    <property type="project" value="InterPro"/>
</dbReference>
<keyword evidence="3" id="KW-0805">Transcription regulation</keyword>
<evidence type="ECO:0000256" key="3">
    <source>
        <dbReference type="ARBA" id="ARBA00023015"/>
    </source>
</evidence>
<evidence type="ECO:0000256" key="1">
    <source>
        <dbReference type="ARBA" id="ARBA00004123"/>
    </source>
</evidence>
<keyword evidence="9" id="KW-1185">Reference proteome</keyword>
<evidence type="ECO:0000256" key="5">
    <source>
        <dbReference type="ARBA" id="ARBA00023242"/>
    </source>
</evidence>
<accession>A0A1L7X554</accession>